<dbReference type="Pfam" id="PF01266">
    <property type="entry name" value="DAO"/>
    <property type="match status" value="1"/>
</dbReference>
<dbReference type="Proteomes" id="UP000576087">
    <property type="component" value="Unassembled WGS sequence"/>
</dbReference>
<dbReference type="Gene3D" id="3.30.9.10">
    <property type="entry name" value="D-Amino Acid Oxidase, subunit A, domain 2"/>
    <property type="match status" value="1"/>
</dbReference>
<evidence type="ECO:0000313" key="8">
    <source>
        <dbReference type="Proteomes" id="UP000576087"/>
    </source>
</evidence>
<dbReference type="GO" id="GO:0016491">
    <property type="term" value="F:oxidoreductase activity"/>
    <property type="evidence" value="ECO:0007669"/>
    <property type="project" value="UniProtKB-KW"/>
</dbReference>
<feature type="domain" description="FAD dependent oxidoreductase" evidence="2">
    <location>
        <begin position="2"/>
        <end position="340"/>
    </location>
</feature>
<dbReference type="InterPro" id="IPR006076">
    <property type="entry name" value="FAD-dep_OxRdtase"/>
</dbReference>
<dbReference type="AlphaFoldDB" id="A0A7W6XCD4"/>
<dbReference type="PANTHER" id="PTHR13847">
    <property type="entry name" value="SARCOSINE DEHYDROGENASE-RELATED"/>
    <property type="match status" value="1"/>
</dbReference>
<dbReference type="EMBL" id="JACIGY010000007">
    <property type="protein sequence ID" value="MBB4413846.1"/>
    <property type="molecule type" value="Genomic_DNA"/>
</dbReference>
<evidence type="ECO:0000259" key="2">
    <source>
        <dbReference type="Pfam" id="PF01266"/>
    </source>
</evidence>
<keyword evidence="1" id="KW-0560">Oxidoreductase</keyword>
<dbReference type="SUPFAM" id="SSF51905">
    <property type="entry name" value="FAD/NAD(P)-binding domain"/>
    <property type="match status" value="1"/>
</dbReference>
<dbReference type="GO" id="GO:0005737">
    <property type="term" value="C:cytoplasm"/>
    <property type="evidence" value="ECO:0007669"/>
    <property type="project" value="TreeGrafter"/>
</dbReference>
<evidence type="ECO:0000313" key="3">
    <source>
        <dbReference type="EMBL" id="MBB4350651.1"/>
    </source>
</evidence>
<comment type="caution">
    <text evidence="4">The sequence shown here is derived from an EMBL/GenBank/DDBJ whole genome shotgun (WGS) entry which is preliminary data.</text>
</comment>
<protein>
    <submittedName>
        <fullName evidence="4">Glycine/D-amino acid oxidase-like deaminating enzyme</fullName>
    </submittedName>
</protein>
<evidence type="ECO:0000313" key="5">
    <source>
        <dbReference type="EMBL" id="MBB4448461.1"/>
    </source>
</evidence>
<reference evidence="6 7" key="1">
    <citation type="submission" date="2020-08" db="EMBL/GenBank/DDBJ databases">
        <title>Genomic Encyclopedia of Type Strains, Phase IV (KMG-V): Genome sequencing to study the core and pangenomes of soil and plant-associated prokaryotes.</title>
        <authorList>
            <person name="Whitman W."/>
        </authorList>
    </citation>
    <scope>NUCLEOTIDE SEQUENCE [LARGE SCALE GENOMIC DNA]</scope>
    <source>
        <strain evidence="4 7">SEMIA 444</strain>
        <strain evidence="3 6">SEMIA 448</strain>
        <strain evidence="5 8">SEMIA 452</strain>
    </source>
</reference>
<dbReference type="InterPro" id="IPR036188">
    <property type="entry name" value="FAD/NAD-bd_sf"/>
</dbReference>
<keyword evidence="7" id="KW-1185">Reference proteome</keyword>
<dbReference type="EMBL" id="JACIHM010000007">
    <property type="protein sequence ID" value="MBB4448461.1"/>
    <property type="molecule type" value="Genomic_DNA"/>
</dbReference>
<evidence type="ECO:0000313" key="4">
    <source>
        <dbReference type="EMBL" id="MBB4413846.1"/>
    </source>
</evidence>
<gene>
    <name evidence="4" type="ORF">GGE31_004384</name>
    <name evidence="3" type="ORF">GGE33_004425</name>
    <name evidence="5" type="ORF">GGE35_004307</name>
</gene>
<sequence>MAHSLCGKGLRILTIDRRHPVRGSSAASTAMIQHEIDVPLHRLARTIGHEKASRVWRRSAGAVEELKSLIRDLGINCEFQSRHTLFLSGQELGARALKREAQARQEVGILAEYLDRAALLERYGINRSGAINSAISASSNPVQMTTGIFRAARRQGVEVVGGLEVTDVREAGDNVIVATDQGKMIEAAHVVFCSGYEFLECLRNPRHKLMSTWALASKPRLNRPDWLDKYLVWEASDPYLYFRSTSDGRVIVGGEDEKGEAAYLDPTKIEHKTAVLVEKLADLTGISLGKPDFSWSAAFGVTPDGLPMIGTAPGMSRVFVSMGFGGNGITFAKIAADLISAAVLGHEDVDWDLFPLR</sequence>
<accession>A0A7W6XCD4</accession>
<organism evidence="4 7">
    <name type="scientific">Aliirhizobium cellulosilyticum</name>
    <dbReference type="NCBI Taxonomy" id="393664"/>
    <lineage>
        <taxon>Bacteria</taxon>
        <taxon>Pseudomonadati</taxon>
        <taxon>Pseudomonadota</taxon>
        <taxon>Alphaproteobacteria</taxon>
        <taxon>Hyphomicrobiales</taxon>
        <taxon>Rhizobiaceae</taxon>
        <taxon>Aliirhizobium</taxon>
    </lineage>
</organism>
<dbReference type="PANTHER" id="PTHR13847:SF201">
    <property type="entry name" value="PUTATIBE OXIDOREDUCTASE"/>
    <property type="match status" value="1"/>
</dbReference>
<dbReference type="Proteomes" id="UP000520770">
    <property type="component" value="Unassembled WGS sequence"/>
</dbReference>
<evidence type="ECO:0000313" key="7">
    <source>
        <dbReference type="Proteomes" id="UP000524535"/>
    </source>
</evidence>
<proteinExistence type="predicted"/>
<name>A0A7W6XCD4_9HYPH</name>
<dbReference type="Gene3D" id="3.50.50.60">
    <property type="entry name" value="FAD/NAD(P)-binding domain"/>
    <property type="match status" value="1"/>
</dbReference>
<evidence type="ECO:0000256" key="1">
    <source>
        <dbReference type="ARBA" id="ARBA00023002"/>
    </source>
</evidence>
<dbReference type="Proteomes" id="UP000524535">
    <property type="component" value="Unassembled WGS sequence"/>
</dbReference>
<evidence type="ECO:0000313" key="6">
    <source>
        <dbReference type="Proteomes" id="UP000520770"/>
    </source>
</evidence>
<dbReference type="EMBL" id="JACIGW010000006">
    <property type="protein sequence ID" value="MBB4350651.1"/>
    <property type="molecule type" value="Genomic_DNA"/>
</dbReference>